<keyword evidence="3" id="KW-0804">Transcription</keyword>
<dbReference type="PROSITE" id="PS51063">
    <property type="entry name" value="HTH_CRP_2"/>
    <property type="match status" value="1"/>
</dbReference>
<dbReference type="InterPro" id="IPR014710">
    <property type="entry name" value="RmlC-like_jellyroll"/>
</dbReference>
<sequence>MALTAAEIETLAGVAQRKLMLSTDQGLSQQGQANSAAFILTRGWAFSYILLHDGSRQIVDFRVAGDFLGLRGLLSPMSDLFIEPLTDVEVTEFQIGELLGAGTKVPRLMSAILAGIARDQAITVEHLVSIGRRGAPERTAHFFLELGARLEEAGQGRKDNYACPLTQYHMADALGLSAIHINRVLRELREDGLLTFRKGEVFIDDYDQLSKLAGFDPGYLRAKTVF</sequence>
<gene>
    <name evidence="5" type="ORF">AB4874_04500</name>
</gene>
<dbReference type="Proteomes" id="UP001557465">
    <property type="component" value="Unassembled WGS sequence"/>
</dbReference>
<dbReference type="SUPFAM" id="SSF46785">
    <property type="entry name" value="Winged helix' DNA-binding domain"/>
    <property type="match status" value="1"/>
</dbReference>
<dbReference type="InterPro" id="IPR036390">
    <property type="entry name" value="WH_DNA-bd_sf"/>
</dbReference>
<keyword evidence="6" id="KW-1185">Reference proteome</keyword>
<comment type="caution">
    <text evidence="5">The sequence shown here is derived from an EMBL/GenBank/DDBJ whole genome shotgun (WGS) entry which is preliminary data.</text>
</comment>
<organism evidence="5 6">
    <name type="scientific">Thioclava arctica</name>
    <dbReference type="NCBI Taxonomy" id="3238301"/>
    <lineage>
        <taxon>Bacteria</taxon>
        <taxon>Pseudomonadati</taxon>
        <taxon>Pseudomonadota</taxon>
        <taxon>Alphaproteobacteria</taxon>
        <taxon>Rhodobacterales</taxon>
        <taxon>Paracoccaceae</taxon>
        <taxon>Thioclava</taxon>
    </lineage>
</organism>
<dbReference type="RefSeq" id="WP_368391097.1">
    <property type="nucleotide sequence ID" value="NZ_JBFRYC010000002.1"/>
</dbReference>
<accession>A0ABV3TH52</accession>
<dbReference type="Gene3D" id="2.60.120.10">
    <property type="entry name" value="Jelly Rolls"/>
    <property type="match status" value="1"/>
</dbReference>
<evidence type="ECO:0000259" key="4">
    <source>
        <dbReference type="PROSITE" id="PS51063"/>
    </source>
</evidence>
<evidence type="ECO:0000256" key="1">
    <source>
        <dbReference type="ARBA" id="ARBA00023015"/>
    </source>
</evidence>
<evidence type="ECO:0000313" key="5">
    <source>
        <dbReference type="EMBL" id="MEX1660911.1"/>
    </source>
</evidence>
<dbReference type="SUPFAM" id="SSF51206">
    <property type="entry name" value="cAMP-binding domain-like"/>
    <property type="match status" value="1"/>
</dbReference>
<name>A0ABV3TH52_9RHOB</name>
<evidence type="ECO:0000313" key="6">
    <source>
        <dbReference type="Proteomes" id="UP001557465"/>
    </source>
</evidence>
<keyword evidence="2" id="KW-0238">DNA-binding</keyword>
<evidence type="ECO:0000256" key="2">
    <source>
        <dbReference type="ARBA" id="ARBA00023125"/>
    </source>
</evidence>
<dbReference type="InterPro" id="IPR018490">
    <property type="entry name" value="cNMP-bd_dom_sf"/>
</dbReference>
<dbReference type="InterPro" id="IPR012318">
    <property type="entry name" value="HTH_CRP"/>
</dbReference>
<dbReference type="EMBL" id="JBFRYC010000002">
    <property type="protein sequence ID" value="MEX1660911.1"/>
    <property type="molecule type" value="Genomic_DNA"/>
</dbReference>
<dbReference type="Gene3D" id="1.10.10.10">
    <property type="entry name" value="Winged helix-like DNA-binding domain superfamily/Winged helix DNA-binding domain"/>
    <property type="match status" value="1"/>
</dbReference>
<proteinExistence type="predicted"/>
<protein>
    <submittedName>
        <fullName evidence="5">Crp/Fnr family transcriptional regulator</fullName>
    </submittedName>
</protein>
<dbReference type="Pfam" id="PF13545">
    <property type="entry name" value="HTH_Crp_2"/>
    <property type="match status" value="1"/>
</dbReference>
<dbReference type="InterPro" id="IPR036388">
    <property type="entry name" value="WH-like_DNA-bd_sf"/>
</dbReference>
<evidence type="ECO:0000256" key="3">
    <source>
        <dbReference type="ARBA" id="ARBA00023163"/>
    </source>
</evidence>
<feature type="domain" description="HTH crp-type" evidence="4">
    <location>
        <begin position="133"/>
        <end position="207"/>
    </location>
</feature>
<keyword evidence="1" id="KW-0805">Transcription regulation</keyword>
<reference evidence="5 6" key="1">
    <citation type="journal article" date="2011" name="Int. J. Syst. Evol. Microbiol.">
        <title>Zhongshania antarctica gen. nov., sp. nov. and Zhongshania guokunii sp. nov., gammaproteobacteria respectively isolated from coastal attached (fast) ice and surface seawater of the Antarctic.</title>
        <authorList>
            <person name="Li H.J."/>
            <person name="Zhang X.Y."/>
            <person name="Chen C.X."/>
            <person name="Zhang Y.J."/>
            <person name="Gao Z.M."/>
            <person name="Yu Y."/>
            <person name="Chen X.L."/>
            <person name="Chen B."/>
            <person name="Zhang Y.Z."/>
        </authorList>
    </citation>
    <scope>NUCLEOTIDE SEQUENCE [LARGE SCALE GENOMIC DNA]</scope>
    <source>
        <strain evidence="5 6">15-R06ZXC-3</strain>
    </source>
</reference>